<protein>
    <submittedName>
        <fullName evidence="1">Uncharacterized protein</fullName>
    </submittedName>
</protein>
<evidence type="ECO:0000313" key="1">
    <source>
        <dbReference type="EMBL" id="KAI8430430.1"/>
    </source>
</evidence>
<dbReference type="Proteomes" id="UP001064048">
    <property type="component" value="Chromosome Z"/>
</dbReference>
<accession>A0ACC0K2M4</accession>
<keyword evidence="2" id="KW-1185">Reference proteome</keyword>
<name>A0ACC0K2M4_CHOFU</name>
<dbReference type="EMBL" id="CM046131">
    <property type="protein sequence ID" value="KAI8430430.1"/>
    <property type="molecule type" value="Genomic_DNA"/>
</dbReference>
<comment type="caution">
    <text evidence="1">The sequence shown here is derived from an EMBL/GenBank/DDBJ whole genome shotgun (WGS) entry which is preliminary data.</text>
</comment>
<proteinExistence type="predicted"/>
<gene>
    <name evidence="1" type="ORF">MSG28_000707</name>
</gene>
<organism evidence="1 2">
    <name type="scientific">Choristoneura fumiferana</name>
    <name type="common">Spruce budworm moth</name>
    <name type="synonym">Archips fumiferana</name>
    <dbReference type="NCBI Taxonomy" id="7141"/>
    <lineage>
        <taxon>Eukaryota</taxon>
        <taxon>Metazoa</taxon>
        <taxon>Ecdysozoa</taxon>
        <taxon>Arthropoda</taxon>
        <taxon>Hexapoda</taxon>
        <taxon>Insecta</taxon>
        <taxon>Pterygota</taxon>
        <taxon>Neoptera</taxon>
        <taxon>Endopterygota</taxon>
        <taxon>Lepidoptera</taxon>
        <taxon>Glossata</taxon>
        <taxon>Ditrysia</taxon>
        <taxon>Tortricoidea</taxon>
        <taxon>Tortricidae</taxon>
        <taxon>Tortricinae</taxon>
        <taxon>Choristoneura</taxon>
    </lineage>
</organism>
<evidence type="ECO:0000313" key="2">
    <source>
        <dbReference type="Proteomes" id="UP001064048"/>
    </source>
</evidence>
<reference evidence="1 2" key="1">
    <citation type="journal article" date="2022" name="Genome Biol. Evol.">
        <title>The Spruce Budworm Genome: Reconstructing the Evolutionary History of Antifreeze Proteins.</title>
        <authorList>
            <person name="Beliveau C."/>
            <person name="Gagne P."/>
            <person name="Picq S."/>
            <person name="Vernygora O."/>
            <person name="Keeling C.I."/>
            <person name="Pinkney K."/>
            <person name="Doucet D."/>
            <person name="Wen F."/>
            <person name="Johnston J.S."/>
            <person name="Maaroufi H."/>
            <person name="Boyle B."/>
            <person name="Laroche J."/>
            <person name="Dewar K."/>
            <person name="Juretic N."/>
            <person name="Blackburn G."/>
            <person name="Nisole A."/>
            <person name="Brunet B."/>
            <person name="Brandao M."/>
            <person name="Lumley L."/>
            <person name="Duan J."/>
            <person name="Quan G."/>
            <person name="Lucarotti C.J."/>
            <person name="Roe A.D."/>
            <person name="Sperling F.A.H."/>
            <person name="Levesque R.C."/>
            <person name="Cusson M."/>
        </authorList>
    </citation>
    <scope>NUCLEOTIDE SEQUENCE [LARGE SCALE GENOMIC DNA]</scope>
    <source>
        <strain evidence="1">Glfc:IPQL:Cfum</strain>
    </source>
</reference>
<sequence length="120" mass="14221">MDLVRMKTHQIHTGSEQMDLAGICSQWIHYCEHQWIWVVYRQLSYFPRYRSAVSEYKWKLMEPAVLSSPFTRGGRERLIGCDFSQHIAVIDDPLLNKDEGFGRINKFTDYLLSLNDFLFN</sequence>